<protein>
    <submittedName>
        <fullName evidence="4">PleD family two-component system response regulator</fullName>
    </submittedName>
</protein>
<evidence type="ECO:0000259" key="2">
    <source>
        <dbReference type="PROSITE" id="PS50110"/>
    </source>
</evidence>
<dbReference type="PROSITE" id="PS50887">
    <property type="entry name" value="GGDEF"/>
    <property type="match status" value="1"/>
</dbReference>
<dbReference type="Gene3D" id="3.40.50.2300">
    <property type="match status" value="1"/>
</dbReference>
<dbReference type="GO" id="GO:0000160">
    <property type="term" value="P:phosphorelay signal transduction system"/>
    <property type="evidence" value="ECO:0007669"/>
    <property type="project" value="InterPro"/>
</dbReference>
<dbReference type="GO" id="GO:1902201">
    <property type="term" value="P:negative regulation of bacterial-type flagellum-dependent cell motility"/>
    <property type="evidence" value="ECO:0007669"/>
    <property type="project" value="TreeGrafter"/>
</dbReference>
<keyword evidence="1" id="KW-0597">Phosphoprotein</keyword>
<dbReference type="SUPFAM" id="SSF52172">
    <property type="entry name" value="CheY-like"/>
    <property type="match status" value="1"/>
</dbReference>
<dbReference type="AlphaFoldDB" id="A0A8J6XI70"/>
<proteinExistence type="predicted"/>
<dbReference type="EMBL" id="JACXAE010000072">
    <property type="protein sequence ID" value="MBD2774878.1"/>
    <property type="molecule type" value="Genomic_DNA"/>
</dbReference>
<dbReference type="PANTHER" id="PTHR45138:SF9">
    <property type="entry name" value="DIGUANYLATE CYCLASE DGCM-RELATED"/>
    <property type="match status" value="1"/>
</dbReference>
<dbReference type="GO" id="GO:0005886">
    <property type="term" value="C:plasma membrane"/>
    <property type="evidence" value="ECO:0007669"/>
    <property type="project" value="TreeGrafter"/>
</dbReference>
<feature type="domain" description="Response regulatory" evidence="2">
    <location>
        <begin position="15"/>
        <end position="155"/>
    </location>
</feature>
<dbReference type="PANTHER" id="PTHR45138">
    <property type="entry name" value="REGULATORY COMPONENTS OF SENSORY TRANSDUCTION SYSTEM"/>
    <property type="match status" value="1"/>
</dbReference>
<feature type="domain" description="GGDEF" evidence="3">
    <location>
        <begin position="211"/>
        <end position="348"/>
    </location>
</feature>
<dbReference type="InterPro" id="IPR001789">
    <property type="entry name" value="Sig_transdc_resp-reg_receiver"/>
</dbReference>
<dbReference type="InterPro" id="IPR011006">
    <property type="entry name" value="CheY-like_superfamily"/>
</dbReference>
<dbReference type="SMART" id="SM00448">
    <property type="entry name" value="REC"/>
    <property type="match status" value="1"/>
</dbReference>
<dbReference type="GO" id="GO:0043709">
    <property type="term" value="P:cell adhesion involved in single-species biofilm formation"/>
    <property type="evidence" value="ECO:0007669"/>
    <property type="project" value="TreeGrafter"/>
</dbReference>
<dbReference type="InterPro" id="IPR029787">
    <property type="entry name" value="Nucleotide_cyclase"/>
</dbReference>
<dbReference type="RefSeq" id="WP_190832412.1">
    <property type="nucleotide sequence ID" value="NZ_CAWPPI010000072.1"/>
</dbReference>
<dbReference type="SMART" id="SM00267">
    <property type="entry name" value="GGDEF"/>
    <property type="match status" value="1"/>
</dbReference>
<organism evidence="4 5">
    <name type="scientific">Iningainema tapete BLCC-T55</name>
    <dbReference type="NCBI Taxonomy" id="2748662"/>
    <lineage>
        <taxon>Bacteria</taxon>
        <taxon>Bacillati</taxon>
        <taxon>Cyanobacteriota</taxon>
        <taxon>Cyanophyceae</taxon>
        <taxon>Nostocales</taxon>
        <taxon>Scytonemataceae</taxon>
        <taxon>Iningainema tapete</taxon>
    </lineage>
</organism>
<evidence type="ECO:0000313" key="5">
    <source>
        <dbReference type="Proteomes" id="UP000629098"/>
    </source>
</evidence>
<dbReference type="InterPro" id="IPR050469">
    <property type="entry name" value="Diguanylate_Cyclase"/>
</dbReference>
<comment type="caution">
    <text evidence="4">The sequence shown here is derived from an EMBL/GenBank/DDBJ whole genome shotgun (WGS) entry which is preliminary data.</text>
</comment>
<gene>
    <name evidence="4" type="ORF">ICL16_23130</name>
</gene>
<name>A0A8J6XI70_9CYAN</name>
<evidence type="ECO:0000259" key="3">
    <source>
        <dbReference type="PROSITE" id="PS50887"/>
    </source>
</evidence>
<dbReference type="CDD" id="cd01949">
    <property type="entry name" value="GGDEF"/>
    <property type="match status" value="1"/>
</dbReference>
<evidence type="ECO:0000256" key="1">
    <source>
        <dbReference type="PROSITE-ProRule" id="PRU00169"/>
    </source>
</evidence>
<dbReference type="InterPro" id="IPR000160">
    <property type="entry name" value="GGDEF_dom"/>
</dbReference>
<dbReference type="Pfam" id="PF00990">
    <property type="entry name" value="GGDEF"/>
    <property type="match status" value="1"/>
</dbReference>
<evidence type="ECO:0000313" key="4">
    <source>
        <dbReference type="EMBL" id="MBD2774878.1"/>
    </source>
</evidence>
<dbReference type="InterPro" id="IPR043128">
    <property type="entry name" value="Rev_trsase/Diguanyl_cyclase"/>
</dbReference>
<dbReference type="NCBIfam" id="TIGR00254">
    <property type="entry name" value="GGDEF"/>
    <property type="match status" value="1"/>
</dbReference>
<keyword evidence="5" id="KW-1185">Reference proteome</keyword>
<dbReference type="SUPFAM" id="SSF55073">
    <property type="entry name" value="Nucleotide cyclase"/>
    <property type="match status" value="1"/>
</dbReference>
<accession>A0A8J6XI70</accession>
<dbReference type="GO" id="GO:0052621">
    <property type="term" value="F:diguanylate cyclase activity"/>
    <property type="evidence" value="ECO:0007669"/>
    <property type="project" value="TreeGrafter"/>
</dbReference>
<dbReference type="Gene3D" id="3.30.70.270">
    <property type="match status" value="1"/>
</dbReference>
<dbReference type="Proteomes" id="UP000629098">
    <property type="component" value="Unassembled WGS sequence"/>
</dbReference>
<dbReference type="FunFam" id="3.30.70.270:FF:000001">
    <property type="entry name" value="Diguanylate cyclase domain protein"/>
    <property type="match status" value="1"/>
</dbReference>
<dbReference type="Pfam" id="PF00072">
    <property type="entry name" value="Response_reg"/>
    <property type="match status" value="1"/>
</dbReference>
<dbReference type="PROSITE" id="PS50110">
    <property type="entry name" value="RESPONSE_REGULATORY"/>
    <property type="match status" value="1"/>
</dbReference>
<feature type="modified residue" description="4-aspartylphosphate" evidence="1">
    <location>
        <position position="64"/>
    </location>
</feature>
<sequence length="350" mass="38725">MSGTRPLFNPTQPPLILVADDDKTTRVLLREAMEKQGYRVIEVSNGKQCLDAYTDVKPDLVLLDAIMPVMDGFTCCKELIQIAKNNLVLALSSFDSESFFGNTIISKLWDRTPILMITGLDDPESVDRAFESGASDFVTKPIHWAVLRQRVRRLLQQAQLYKQLEAANQALQDLANLDGLTRVANRRRFDHYLNTQWLNLVHNSPPDATPTPLSLILCDIDFFKLYNDKYGHPAGDMCLQRVAGVLNATAQKNQDLVARYGGEEFAVIMPNTSAAGAVHVAATMQAGVRELEIVHSESAVSQYVTLSLGVATTIPSFETSPSGLIEAADKGLYQAKAEGRNRIILKQVNY</sequence>
<reference evidence="4" key="1">
    <citation type="submission" date="2020-09" db="EMBL/GenBank/DDBJ databases">
        <title>Iningainema tapete sp. nov. (Scytonemataceae, Cyanobacteria) from greenhouses in central Florida (USA) produces two types of nodularin with biosynthetic potential for microcystin-LR and anabaenopeptins.</title>
        <authorList>
            <person name="Berthold D.E."/>
            <person name="Lefler F.W."/>
            <person name="Huang I.-S."/>
            <person name="Abdulla H."/>
            <person name="Zimba P.V."/>
            <person name="Laughinghouse H.D. IV."/>
        </authorList>
    </citation>
    <scope>NUCLEOTIDE SEQUENCE</scope>
    <source>
        <strain evidence="4">BLCCT55</strain>
    </source>
</reference>